<proteinExistence type="inferred from homology"/>
<dbReference type="PANTHER" id="PTHR43320:SF1">
    <property type="entry name" value="OS01G0105900 PROTEIN"/>
    <property type="match status" value="1"/>
</dbReference>
<evidence type="ECO:0000313" key="5">
    <source>
        <dbReference type="EMBL" id="JAT72940.1"/>
    </source>
</evidence>
<evidence type="ECO:0000259" key="4">
    <source>
        <dbReference type="Pfam" id="PF00294"/>
    </source>
</evidence>
<evidence type="ECO:0000256" key="1">
    <source>
        <dbReference type="ARBA" id="ARBA00010688"/>
    </source>
</evidence>
<dbReference type="PANTHER" id="PTHR43320">
    <property type="entry name" value="SUGAR KINASE"/>
    <property type="match status" value="1"/>
</dbReference>
<dbReference type="InterPro" id="IPR029056">
    <property type="entry name" value="Ribokinase-like"/>
</dbReference>
<dbReference type="SUPFAM" id="SSF53613">
    <property type="entry name" value="Ribokinase-like"/>
    <property type="match status" value="1"/>
</dbReference>
<comment type="similarity">
    <text evidence="1">Belongs to the carbohydrate kinase PfkB family.</text>
</comment>
<dbReference type="InterPro" id="IPR011611">
    <property type="entry name" value="PfkB_dom"/>
</dbReference>
<dbReference type="Gene3D" id="3.40.1190.20">
    <property type="match status" value="1"/>
</dbReference>
<evidence type="ECO:0000256" key="3">
    <source>
        <dbReference type="ARBA" id="ARBA00022777"/>
    </source>
</evidence>
<dbReference type="InterPro" id="IPR002173">
    <property type="entry name" value="Carboh/pur_kinase_PfkB_CS"/>
</dbReference>
<feature type="domain" description="Carbohydrate kinase PfkB" evidence="4">
    <location>
        <begin position="53"/>
        <end position="330"/>
    </location>
</feature>
<keyword evidence="2" id="KW-0808">Transferase</keyword>
<accession>A0A1D2A163</accession>
<dbReference type="AlphaFoldDB" id="A0A1D2A163"/>
<keyword evidence="3" id="KW-0418">Kinase</keyword>
<dbReference type="Pfam" id="PF00294">
    <property type="entry name" value="PfkB"/>
    <property type="match status" value="1"/>
</dbReference>
<dbReference type="PROSITE" id="PS00584">
    <property type="entry name" value="PFKB_KINASES_2"/>
    <property type="match status" value="1"/>
</dbReference>
<dbReference type="CDD" id="cd01168">
    <property type="entry name" value="adenosine_kinase"/>
    <property type="match status" value="1"/>
</dbReference>
<name>A0A1D2A163_AUXPR</name>
<protein>
    <recommendedName>
        <fullName evidence="4">Carbohydrate kinase PfkB domain-containing protein</fullName>
    </recommendedName>
</protein>
<sequence>MVGTKVVLFGDPIVDIVAHVPASVLDDIGAEPGGCSLVSSEELEGLLSIPSVQATARRALGGSAANVAKTLAVLSGDGDTSVCFCGMVGEDAEAQLVSSGLKEYDVLPALLSTPQPTAACLCLVTPDGQRTMRTCLAAAAQLQDPALVPGGLLEGARLVHCEGYCLYRGGFAEGVLRAARRAGALASLDLASLELVRGAWPAILRILEAGLVDIVFCNEQEAAVVYKMAQLGGDTVADHSDPLQAVLAFLSGRCRLAVVSLGEDGCVMRARSGDEARGRARPRQVADTVGAGDAFTAGVLWGMLGGHSLAGAALAGCEAGGVAVEAAGAEPGVAALTALRASLAGLLPEHGSTGRCALDVLNER</sequence>
<organism evidence="5">
    <name type="scientific">Auxenochlorella protothecoides</name>
    <name type="common">Green microalga</name>
    <name type="synonym">Chlorella protothecoides</name>
    <dbReference type="NCBI Taxonomy" id="3075"/>
    <lineage>
        <taxon>Eukaryota</taxon>
        <taxon>Viridiplantae</taxon>
        <taxon>Chlorophyta</taxon>
        <taxon>core chlorophytes</taxon>
        <taxon>Trebouxiophyceae</taxon>
        <taxon>Chlorellales</taxon>
        <taxon>Chlorellaceae</taxon>
        <taxon>Auxenochlorella</taxon>
    </lineage>
</organism>
<dbReference type="EMBL" id="GDKF01005682">
    <property type="protein sequence ID" value="JAT72940.1"/>
    <property type="molecule type" value="Transcribed_RNA"/>
</dbReference>
<dbReference type="InterPro" id="IPR052700">
    <property type="entry name" value="Carb_kinase_PfkB-like"/>
</dbReference>
<gene>
    <name evidence="5" type="ORF">g.100113</name>
</gene>
<reference evidence="5" key="1">
    <citation type="submission" date="2015-08" db="EMBL/GenBank/DDBJ databases">
        <authorList>
            <person name="Babu N.S."/>
            <person name="Beckwith C.J."/>
            <person name="Beseler K.G."/>
            <person name="Brison A."/>
            <person name="Carone J.V."/>
            <person name="Caskin T.P."/>
            <person name="Diamond M."/>
            <person name="Durham M.E."/>
            <person name="Foxe J.M."/>
            <person name="Go M."/>
            <person name="Henderson B.A."/>
            <person name="Jones I.B."/>
            <person name="McGettigan J.A."/>
            <person name="Micheletti S.J."/>
            <person name="Nasrallah M.E."/>
            <person name="Ortiz D."/>
            <person name="Piller C.R."/>
            <person name="Privatt S.R."/>
            <person name="Schneider S.L."/>
            <person name="Sharp S."/>
            <person name="Smith T.C."/>
            <person name="Stanton J.D."/>
            <person name="Ullery H.E."/>
            <person name="Wilson R.J."/>
            <person name="Serrano M.G."/>
            <person name="Buck G."/>
            <person name="Lee V."/>
            <person name="Wang Y."/>
            <person name="Carvalho R."/>
            <person name="Voegtly L."/>
            <person name="Shi R."/>
            <person name="Duckworth R."/>
            <person name="Johnson A."/>
            <person name="Loviza R."/>
            <person name="Walstead R."/>
            <person name="Shah Z."/>
            <person name="Kiflezghi M."/>
            <person name="Wade K."/>
            <person name="Ball S.L."/>
            <person name="Bradley K.W."/>
            <person name="Asai D.J."/>
            <person name="Bowman C.A."/>
            <person name="Russell D.A."/>
            <person name="Pope W.H."/>
            <person name="Jacobs-Sera D."/>
            <person name="Hendrix R.W."/>
            <person name="Hatfull G.F."/>
        </authorList>
    </citation>
    <scope>NUCLEOTIDE SEQUENCE</scope>
</reference>
<dbReference type="GO" id="GO:0016301">
    <property type="term" value="F:kinase activity"/>
    <property type="evidence" value="ECO:0007669"/>
    <property type="project" value="UniProtKB-KW"/>
</dbReference>
<evidence type="ECO:0000256" key="2">
    <source>
        <dbReference type="ARBA" id="ARBA00022679"/>
    </source>
</evidence>